<dbReference type="InterPro" id="IPR004714">
    <property type="entry name" value="Cyt_oxidase_maturation_cbb3"/>
</dbReference>
<dbReference type="Proteomes" id="UP000462066">
    <property type="component" value="Unassembled WGS sequence"/>
</dbReference>
<feature type="region of interest" description="Disordered" evidence="1">
    <location>
        <begin position="41"/>
        <end position="110"/>
    </location>
</feature>
<reference evidence="2 3" key="1">
    <citation type="submission" date="2017-10" db="EMBL/GenBank/DDBJ databases">
        <title>Whole genome sequencing of Pseudoxanthomonas broegbernensis DSM 12573(T).</title>
        <authorList>
            <person name="Kumar S."/>
            <person name="Bansal K."/>
            <person name="Kaur A."/>
            <person name="Patil P."/>
            <person name="Sharma S."/>
            <person name="Patil P.B."/>
        </authorList>
    </citation>
    <scope>NUCLEOTIDE SEQUENCE [LARGE SCALE GENOMIC DNA]</scope>
    <source>
        <strain evidence="2 3">DSM 12573</strain>
    </source>
</reference>
<dbReference type="EMBL" id="MWIP01000003">
    <property type="protein sequence ID" value="KAF1687123.1"/>
    <property type="molecule type" value="Genomic_DNA"/>
</dbReference>
<comment type="caution">
    <text evidence="2">The sequence shown here is derived from an EMBL/GenBank/DDBJ whole genome shotgun (WGS) entry which is preliminary data.</text>
</comment>
<evidence type="ECO:0000256" key="1">
    <source>
        <dbReference type="SAM" id="MobiDB-lite"/>
    </source>
</evidence>
<evidence type="ECO:0000313" key="3">
    <source>
        <dbReference type="Proteomes" id="UP000462066"/>
    </source>
</evidence>
<feature type="compositionally biased region" description="Pro residues" evidence="1">
    <location>
        <begin position="67"/>
        <end position="95"/>
    </location>
</feature>
<proteinExistence type="predicted"/>
<evidence type="ECO:0000313" key="2">
    <source>
        <dbReference type="EMBL" id="KAF1687123.1"/>
    </source>
</evidence>
<dbReference type="PANTHER" id="PTHR41532">
    <property type="entry name" value="FIXS PROTEIN"/>
    <property type="match status" value="1"/>
</dbReference>
<accession>A0A7V8GNF3</accession>
<dbReference type="PANTHER" id="PTHR41532:SF1">
    <property type="entry name" value="FIXS PROTEIN"/>
    <property type="match status" value="1"/>
</dbReference>
<organism evidence="2 3">
    <name type="scientific">Pseudoxanthomonas broegbernensis</name>
    <dbReference type="NCBI Taxonomy" id="83619"/>
    <lineage>
        <taxon>Bacteria</taxon>
        <taxon>Pseudomonadati</taxon>
        <taxon>Pseudomonadota</taxon>
        <taxon>Gammaproteobacteria</taxon>
        <taxon>Lysobacterales</taxon>
        <taxon>Lysobacteraceae</taxon>
        <taxon>Pseudoxanthomonas</taxon>
    </lineage>
</organism>
<dbReference type="AlphaFoldDB" id="A0A7V8GNF3"/>
<name>A0A7V8GNF3_9GAMM</name>
<protein>
    <submittedName>
        <fullName evidence="2">Cbb3-type cytochrome oxidase assembly protein CcoS</fullName>
    </submittedName>
</protein>
<dbReference type="RefSeq" id="WP_162310142.1">
    <property type="nucleotide sequence ID" value="NZ_JACHGU010000005.1"/>
</dbReference>
<dbReference type="NCBIfam" id="TIGR00847">
    <property type="entry name" value="ccoS"/>
    <property type="match status" value="1"/>
</dbReference>
<dbReference type="Pfam" id="PF03597">
    <property type="entry name" value="FixS"/>
    <property type="match status" value="1"/>
</dbReference>
<keyword evidence="3" id="KW-1185">Reference proteome</keyword>
<gene>
    <name evidence="2" type="primary">ccoS</name>
    <name evidence="2" type="ORF">B1992_03800</name>
</gene>
<sequence length="110" mass="11305">MNILLLLIPISLLLLGAAVGAFVWAVRRGQFDDLDTPALDILDEHDRPAPPLASSAPVASDNFPAAPASPEPVLPDPTPPDPTPSGSAPPDPALPDPTASAREPRPPRGG</sequence>